<dbReference type="PRINTS" id="PR00260">
    <property type="entry name" value="CHEMTRNSDUCR"/>
</dbReference>
<dbReference type="STRING" id="272562.CA_C1524"/>
<dbReference type="GO" id="GO:0006935">
    <property type="term" value="P:chemotaxis"/>
    <property type="evidence" value="ECO:0007669"/>
    <property type="project" value="InterPro"/>
</dbReference>
<organism evidence="5 6">
    <name type="scientific">Clostridium acetobutylicum (strain ATCC 824 / DSM 792 / JCM 1419 / IAM 19013 / LMG 5710 / NBRC 13948 / NRRL B-527 / VKM B-1787 / 2291 / W)</name>
    <dbReference type="NCBI Taxonomy" id="272562"/>
    <lineage>
        <taxon>Bacteria</taxon>
        <taxon>Bacillati</taxon>
        <taxon>Bacillota</taxon>
        <taxon>Clostridia</taxon>
        <taxon>Eubacteriales</taxon>
        <taxon>Clostridiaceae</taxon>
        <taxon>Clostridium</taxon>
    </lineage>
</organism>
<dbReference type="PROSITE" id="PS50111">
    <property type="entry name" value="CHEMOTAXIS_TRANSDUC_2"/>
    <property type="match status" value="1"/>
</dbReference>
<evidence type="ECO:0000256" key="1">
    <source>
        <dbReference type="ARBA" id="ARBA00023224"/>
    </source>
</evidence>
<dbReference type="GO" id="GO:0004888">
    <property type="term" value="F:transmembrane signaling receptor activity"/>
    <property type="evidence" value="ECO:0007669"/>
    <property type="project" value="InterPro"/>
</dbReference>
<dbReference type="InterPro" id="IPR004089">
    <property type="entry name" value="MCPsignal_dom"/>
</dbReference>
<evidence type="ECO:0000256" key="3">
    <source>
        <dbReference type="PROSITE-ProRule" id="PRU00284"/>
    </source>
</evidence>
<dbReference type="GeneID" id="79984150"/>
<keyword evidence="1 3" id="KW-0807">Transducer</keyword>
<gene>
    <name evidence="5" type="ordered locus">CA_C1524</name>
</gene>
<protein>
    <submittedName>
        <fullName evidence="5">Methyl-accepting chemotaxis-like domain (Chemotaxis sensory transducer)</fullName>
    </submittedName>
</protein>
<evidence type="ECO:0000313" key="6">
    <source>
        <dbReference type="Proteomes" id="UP000000814"/>
    </source>
</evidence>
<sequence>MNNNEFLMENISDEEILRAFAIVIPYLNKIVRDDMAFGLTDEEKYLAYGPAKGFDLNLRVGSPAVGPAKEAIKTGKTVRSSIPADVLGKEIKVLVAPIKNSKGKIIGTIGDGIDIDATKTLTNNVRDILDSTSEVKESISNMAQLSMKNAQAGKDAIEIVNATLNTVKQTSEILELIKNIADQTNLLGLNAAIESSRAGEHGKGFSVVASEVRKLANQSKESAANIKKIIDNMNSSVESISSVVNNTAEFSEEQAGSMQKLDSNIENINEKISKLNEFIDRFQ</sequence>
<dbReference type="PATRIC" id="fig|272562.8.peg.1726"/>
<keyword evidence="6" id="KW-1185">Reference proteome</keyword>
<dbReference type="PANTHER" id="PTHR32089:SF112">
    <property type="entry name" value="LYSOZYME-LIKE PROTEIN-RELATED"/>
    <property type="match status" value="1"/>
</dbReference>
<evidence type="ECO:0000313" key="5">
    <source>
        <dbReference type="EMBL" id="AAK79491.1"/>
    </source>
</evidence>
<dbReference type="HOGENOM" id="CLU_043276_0_0_9"/>
<dbReference type="Pfam" id="PF00015">
    <property type="entry name" value="MCPsignal"/>
    <property type="match status" value="1"/>
</dbReference>
<evidence type="ECO:0000259" key="4">
    <source>
        <dbReference type="PROSITE" id="PS50111"/>
    </source>
</evidence>
<dbReference type="OrthoDB" id="9807021at2"/>
<dbReference type="AlphaFoldDB" id="Q97IW6"/>
<dbReference type="SUPFAM" id="SSF58104">
    <property type="entry name" value="Methyl-accepting chemotaxis protein (MCP) signaling domain"/>
    <property type="match status" value="1"/>
</dbReference>
<evidence type="ECO:0000256" key="2">
    <source>
        <dbReference type="ARBA" id="ARBA00029447"/>
    </source>
</evidence>
<dbReference type="EMBL" id="AE001437">
    <property type="protein sequence ID" value="AAK79491.1"/>
    <property type="molecule type" value="Genomic_DNA"/>
</dbReference>
<dbReference type="InterPro" id="IPR004090">
    <property type="entry name" value="Chemotax_Me-accpt_rcpt"/>
</dbReference>
<accession>Q97IW6</accession>
<dbReference type="SMART" id="SM00283">
    <property type="entry name" value="MA"/>
    <property type="match status" value="1"/>
</dbReference>
<feature type="domain" description="Methyl-accepting transducer" evidence="4">
    <location>
        <begin position="117"/>
        <end position="283"/>
    </location>
</feature>
<comment type="similarity">
    <text evidence="2">Belongs to the methyl-accepting chemotaxis (MCP) protein family.</text>
</comment>
<reference evidence="5 6" key="1">
    <citation type="journal article" date="2001" name="J. Bacteriol.">
        <title>Genome sequence and comparative analysis of the solvent-producing bacterium Clostridium acetobutylicum.</title>
        <authorList>
            <person name="Nolling J."/>
            <person name="Breton G."/>
            <person name="Omelchenko M.V."/>
            <person name="Makarova K.S."/>
            <person name="Zeng Q."/>
            <person name="Gibson R."/>
            <person name="Lee H.M."/>
            <person name="Dubois J."/>
            <person name="Qiu D."/>
            <person name="Hitti J."/>
            <person name="Wolf Y.I."/>
            <person name="Tatusov R.L."/>
            <person name="Sabathe F."/>
            <person name="Doucette-Stamm L."/>
            <person name="Soucaille P."/>
            <person name="Daly M.J."/>
            <person name="Bennett G.N."/>
            <person name="Koonin E.V."/>
            <person name="Smith D.R."/>
        </authorList>
    </citation>
    <scope>NUCLEOTIDE SEQUENCE [LARGE SCALE GENOMIC DNA]</scope>
    <source>
        <strain evidence="6">ATCC 824 / DSM 792 / JCM 1419 / LMG 5710 / VKM B-1787</strain>
    </source>
</reference>
<dbReference type="InterPro" id="IPR029151">
    <property type="entry name" value="Sensor-like_sf"/>
</dbReference>
<dbReference type="Gene3D" id="1.10.287.950">
    <property type="entry name" value="Methyl-accepting chemotaxis protein"/>
    <property type="match status" value="1"/>
</dbReference>
<proteinExistence type="inferred from homology"/>
<dbReference type="SUPFAM" id="SSF103190">
    <property type="entry name" value="Sensory domain-like"/>
    <property type="match status" value="1"/>
</dbReference>
<dbReference type="PANTHER" id="PTHR32089">
    <property type="entry name" value="METHYL-ACCEPTING CHEMOTAXIS PROTEIN MCPB"/>
    <property type="match status" value="1"/>
</dbReference>
<dbReference type="RefSeq" id="WP_010964832.1">
    <property type="nucleotide sequence ID" value="NC_003030.1"/>
</dbReference>
<dbReference type="eggNOG" id="COG0840">
    <property type="taxonomic scope" value="Bacteria"/>
</dbReference>
<dbReference type="KEGG" id="cac:CA_C1524"/>
<dbReference type="GO" id="GO:0007165">
    <property type="term" value="P:signal transduction"/>
    <property type="evidence" value="ECO:0007669"/>
    <property type="project" value="UniProtKB-KW"/>
</dbReference>
<dbReference type="Proteomes" id="UP000000814">
    <property type="component" value="Chromosome"/>
</dbReference>
<name>Q97IW6_CLOAB</name>
<dbReference type="PIR" id="H97087">
    <property type="entry name" value="H97087"/>
</dbReference>
<dbReference type="GO" id="GO:0016020">
    <property type="term" value="C:membrane"/>
    <property type="evidence" value="ECO:0007669"/>
    <property type="project" value="InterPro"/>
</dbReference>